<evidence type="ECO:0000313" key="1">
    <source>
        <dbReference type="EMBL" id="KAL3288161.1"/>
    </source>
</evidence>
<organism evidence="1 2">
    <name type="scientific">Cryptolaemus montrouzieri</name>
    <dbReference type="NCBI Taxonomy" id="559131"/>
    <lineage>
        <taxon>Eukaryota</taxon>
        <taxon>Metazoa</taxon>
        <taxon>Ecdysozoa</taxon>
        <taxon>Arthropoda</taxon>
        <taxon>Hexapoda</taxon>
        <taxon>Insecta</taxon>
        <taxon>Pterygota</taxon>
        <taxon>Neoptera</taxon>
        <taxon>Endopterygota</taxon>
        <taxon>Coleoptera</taxon>
        <taxon>Polyphaga</taxon>
        <taxon>Cucujiformia</taxon>
        <taxon>Coccinelloidea</taxon>
        <taxon>Coccinellidae</taxon>
        <taxon>Scymninae</taxon>
        <taxon>Scymnini</taxon>
        <taxon>Cryptolaemus</taxon>
    </lineage>
</organism>
<dbReference type="EMBL" id="JABFTP020000185">
    <property type="protein sequence ID" value="KAL3288161.1"/>
    <property type="molecule type" value="Genomic_DNA"/>
</dbReference>
<accession>A0ABD2PBK8</accession>
<dbReference type="AlphaFoldDB" id="A0ABD2PBK8"/>
<reference evidence="1 2" key="1">
    <citation type="journal article" date="2021" name="BMC Biol.">
        <title>Horizontally acquired antibacterial genes associated with adaptive radiation of ladybird beetles.</title>
        <authorList>
            <person name="Li H.S."/>
            <person name="Tang X.F."/>
            <person name="Huang Y.H."/>
            <person name="Xu Z.Y."/>
            <person name="Chen M.L."/>
            <person name="Du X.Y."/>
            <person name="Qiu B.Y."/>
            <person name="Chen P.T."/>
            <person name="Zhang W."/>
            <person name="Slipinski A."/>
            <person name="Escalona H.E."/>
            <person name="Waterhouse R.M."/>
            <person name="Zwick A."/>
            <person name="Pang H."/>
        </authorList>
    </citation>
    <scope>NUCLEOTIDE SEQUENCE [LARGE SCALE GENOMIC DNA]</scope>
    <source>
        <strain evidence="1">SYSU2018</strain>
    </source>
</reference>
<name>A0ABD2PBK8_9CUCU</name>
<proteinExistence type="predicted"/>
<sequence length="154" mass="17688">MVRRMIKKKEKKESKADIMSLLPLSSTKKRKGKTIGEEILELLSKPTAKERSLAERFRSQGGTQLMGFCQYGTKGDCERNRVVECRKLHSKIFQKHTVDRSSQNDDSSLLWHSKPTIRADISTMLYPPQWVQCDLRFLDMTVLGKFAVIMADPP</sequence>
<gene>
    <name evidence="1" type="ORF">HHI36_002613</name>
</gene>
<dbReference type="PANTHER" id="PTHR12829">
    <property type="entry name" value="N6-ADENOSINE-METHYLTRANSFERASE"/>
    <property type="match status" value="1"/>
</dbReference>
<dbReference type="GO" id="GO:0008757">
    <property type="term" value="F:S-adenosylmethionine-dependent methyltransferase activity"/>
    <property type="evidence" value="ECO:0007669"/>
    <property type="project" value="UniProtKB-ARBA"/>
</dbReference>
<dbReference type="PANTHER" id="PTHR12829:SF7">
    <property type="entry name" value="N6-ADENOSINE-METHYLTRANSFERASE CATALYTIC SUBUNIT"/>
    <property type="match status" value="1"/>
</dbReference>
<evidence type="ECO:0000313" key="2">
    <source>
        <dbReference type="Proteomes" id="UP001516400"/>
    </source>
</evidence>
<dbReference type="Proteomes" id="UP001516400">
    <property type="component" value="Unassembled WGS sequence"/>
</dbReference>
<keyword evidence="2" id="KW-1185">Reference proteome</keyword>
<comment type="caution">
    <text evidence="1">The sequence shown here is derived from an EMBL/GenBank/DDBJ whole genome shotgun (WGS) entry which is preliminary data.</text>
</comment>
<dbReference type="GO" id="GO:0140640">
    <property type="term" value="F:catalytic activity, acting on a nucleic acid"/>
    <property type="evidence" value="ECO:0007669"/>
    <property type="project" value="UniProtKB-ARBA"/>
</dbReference>
<protein>
    <submittedName>
        <fullName evidence="1">Uncharacterized protein</fullName>
    </submittedName>
</protein>